<dbReference type="GO" id="GO:0008725">
    <property type="term" value="F:DNA-3-methyladenine glycosylase activity"/>
    <property type="evidence" value="ECO:0007669"/>
    <property type="project" value="TreeGrafter"/>
</dbReference>
<evidence type="ECO:0000256" key="3">
    <source>
        <dbReference type="ARBA" id="ARBA00012000"/>
    </source>
</evidence>
<reference evidence="8" key="1">
    <citation type="journal article" date="2022" name="G3 (Bethesda)">
        <title>Unveiling the complete genome sequence of Alicyclobacillus acidoterrestris DSM 3922T, a taint-producing strain.</title>
        <authorList>
            <person name="Leonardo I.C."/>
            <person name="Barreto Crespo M.T."/>
            <person name="Gaspar F.B."/>
        </authorList>
    </citation>
    <scope>NUCLEOTIDE SEQUENCE [LARGE SCALE GENOMIC DNA]</scope>
    <source>
        <strain evidence="8">DSM 3922</strain>
    </source>
</reference>
<evidence type="ECO:0000313" key="7">
    <source>
        <dbReference type="EMBL" id="UNO47727.1"/>
    </source>
</evidence>
<proteinExistence type="inferred from homology"/>
<organism evidence="7 8">
    <name type="scientific">Alicyclobacillus acidoterrestris (strain ATCC 49025 / DSM 3922 / CIP 106132 / NCIMB 13137 / GD3B)</name>
    <dbReference type="NCBI Taxonomy" id="1356854"/>
    <lineage>
        <taxon>Bacteria</taxon>
        <taxon>Bacillati</taxon>
        <taxon>Bacillota</taxon>
        <taxon>Bacilli</taxon>
        <taxon>Bacillales</taxon>
        <taxon>Alicyclobacillaceae</taxon>
        <taxon>Alicyclobacillus</taxon>
    </lineage>
</organism>
<dbReference type="Gene3D" id="1.10.1670.40">
    <property type="match status" value="1"/>
</dbReference>
<dbReference type="Pfam" id="PF00730">
    <property type="entry name" value="HhH-GPD"/>
    <property type="match status" value="1"/>
</dbReference>
<dbReference type="EMBL" id="CP080467">
    <property type="protein sequence ID" value="UNO47727.1"/>
    <property type="molecule type" value="Genomic_DNA"/>
</dbReference>
<evidence type="ECO:0000256" key="1">
    <source>
        <dbReference type="ARBA" id="ARBA00000086"/>
    </source>
</evidence>
<comment type="similarity">
    <text evidence="2">Belongs to the alkylbase DNA glycosidase AlkA family.</text>
</comment>
<dbReference type="OrthoDB" id="9785929at2"/>
<dbReference type="GO" id="GO:0005737">
    <property type="term" value="C:cytoplasm"/>
    <property type="evidence" value="ECO:0007669"/>
    <property type="project" value="TreeGrafter"/>
</dbReference>
<dbReference type="GO" id="GO:0032993">
    <property type="term" value="C:protein-DNA complex"/>
    <property type="evidence" value="ECO:0007669"/>
    <property type="project" value="TreeGrafter"/>
</dbReference>
<dbReference type="STRING" id="1356854.N007_13520"/>
<accession>T0CV95</accession>
<dbReference type="AlphaFoldDB" id="T0CV95"/>
<evidence type="ECO:0000256" key="2">
    <source>
        <dbReference type="ARBA" id="ARBA00010817"/>
    </source>
</evidence>
<keyword evidence="8" id="KW-1185">Reference proteome</keyword>
<evidence type="ECO:0000256" key="5">
    <source>
        <dbReference type="ARBA" id="ARBA00023204"/>
    </source>
</evidence>
<dbReference type="Gene3D" id="1.10.340.30">
    <property type="entry name" value="Hypothetical protein, domain 2"/>
    <property type="match status" value="1"/>
</dbReference>
<dbReference type="SMART" id="SM00478">
    <property type="entry name" value="ENDO3c"/>
    <property type="match status" value="1"/>
</dbReference>
<comment type="catalytic activity">
    <reaction evidence="1">
        <text>Hydrolysis of alkylated DNA, releasing 3-methyladenine, 3-methylguanine, 7-methylguanine and 7-methyladenine.</text>
        <dbReference type="EC" id="3.2.2.21"/>
    </reaction>
</comment>
<evidence type="ECO:0000259" key="6">
    <source>
        <dbReference type="SMART" id="SM00478"/>
    </source>
</evidence>
<dbReference type="GO" id="GO:0032131">
    <property type="term" value="F:alkylated DNA binding"/>
    <property type="evidence" value="ECO:0007669"/>
    <property type="project" value="TreeGrafter"/>
</dbReference>
<dbReference type="InterPro" id="IPR051912">
    <property type="entry name" value="Alkylbase_DNA_Glycosylase/TA"/>
</dbReference>
<feature type="domain" description="HhH-GPD" evidence="6">
    <location>
        <begin position="130"/>
        <end position="295"/>
    </location>
</feature>
<dbReference type="KEGG" id="aaco:K1I37_13640"/>
<dbReference type="CDD" id="cd00056">
    <property type="entry name" value="ENDO3c"/>
    <property type="match status" value="1"/>
</dbReference>
<dbReference type="EC" id="3.2.2.21" evidence="3"/>
<dbReference type="PANTHER" id="PTHR43003">
    <property type="entry name" value="DNA-3-METHYLADENINE GLYCOSYLASE"/>
    <property type="match status" value="1"/>
</dbReference>
<sequence>MHQLEVDIPASFNFASTVRRNIFGIGDVKVLGTAEAPVVARAFWIADEPIGVRIRVDKQAEKLIMETEDEKGAKQLLPLVRHWLDLDTDYEMAMSRLCQDPVLKPVVHALRGLHLQRDVDSFCCLVRMMVGQQVNVAFATTLTNRLIQLVGHKVDIGCETLDVFPKASDVARLSVDTLRTLQFSERKAQYIVNLAKMVADGQIDLSANNLDWMEDEDLITYLCQIRGVGRWTAQCCALFSLRRPDIFPAQDVGLLDAIGRLCGGVRPSIEQAADMAEAWSPYRSYAAHILWCSRRHLETGGNSPE</sequence>
<name>T0CV95_ALIAG</name>
<keyword evidence="4" id="KW-0227">DNA damage</keyword>
<dbReference type="PANTHER" id="PTHR43003:SF5">
    <property type="entry name" value="DNA-3-METHYLADENINE GLYCOSYLASE"/>
    <property type="match status" value="1"/>
</dbReference>
<dbReference type="InterPro" id="IPR011257">
    <property type="entry name" value="DNA_glycosylase"/>
</dbReference>
<dbReference type="RefSeq" id="WP_021297757.1">
    <property type="nucleotide sequence ID" value="NZ_AURB01000159.1"/>
</dbReference>
<evidence type="ECO:0000256" key="4">
    <source>
        <dbReference type="ARBA" id="ARBA00022763"/>
    </source>
</evidence>
<dbReference type="GO" id="GO:0043916">
    <property type="term" value="F:DNA-7-methylguanine glycosylase activity"/>
    <property type="evidence" value="ECO:0007669"/>
    <property type="project" value="TreeGrafter"/>
</dbReference>
<accession>A0A9E6ZE23</accession>
<dbReference type="SUPFAM" id="SSF48150">
    <property type="entry name" value="DNA-glycosylase"/>
    <property type="match status" value="1"/>
</dbReference>
<keyword evidence="5" id="KW-0234">DNA repair</keyword>
<evidence type="ECO:0000313" key="8">
    <source>
        <dbReference type="Proteomes" id="UP000829401"/>
    </source>
</evidence>
<protein>
    <recommendedName>
        <fullName evidence="3">DNA-3-methyladenine glycosylase II</fullName>
        <ecNumber evidence="3">3.2.2.21</ecNumber>
    </recommendedName>
</protein>
<dbReference type="GO" id="GO:0006307">
    <property type="term" value="P:DNA alkylation repair"/>
    <property type="evidence" value="ECO:0007669"/>
    <property type="project" value="TreeGrafter"/>
</dbReference>
<dbReference type="Proteomes" id="UP000829401">
    <property type="component" value="Chromosome"/>
</dbReference>
<dbReference type="eggNOG" id="COG0122">
    <property type="taxonomic scope" value="Bacteria"/>
</dbReference>
<dbReference type="InterPro" id="IPR003265">
    <property type="entry name" value="HhH-GPD_domain"/>
</dbReference>
<dbReference type="GO" id="GO:0006285">
    <property type="term" value="P:base-excision repair, AP site formation"/>
    <property type="evidence" value="ECO:0007669"/>
    <property type="project" value="TreeGrafter"/>
</dbReference>
<gene>
    <name evidence="7" type="ORF">K1I37_13640</name>
</gene>
<dbReference type="FunFam" id="1.10.340.30:FF:000004">
    <property type="entry name" value="DNA-3-methyladenine glycosylase II"/>
    <property type="match status" value="1"/>
</dbReference>